<dbReference type="Gene3D" id="3.30.710.10">
    <property type="entry name" value="Potassium Channel Kv1.1, Chain A"/>
    <property type="match status" value="1"/>
</dbReference>
<dbReference type="Gene3D" id="1.25.40.420">
    <property type="match status" value="2"/>
</dbReference>
<accession>A0A397HR24</accession>
<dbReference type="SUPFAM" id="SSF54695">
    <property type="entry name" value="POZ domain"/>
    <property type="match status" value="1"/>
</dbReference>
<dbReference type="SMART" id="SM00225">
    <property type="entry name" value="BTB"/>
    <property type="match status" value="1"/>
</dbReference>
<keyword evidence="4" id="KW-1185">Reference proteome</keyword>
<reference evidence="3 4" key="1">
    <citation type="submission" date="2018-08" db="EMBL/GenBank/DDBJ databases">
        <title>Genome and evolution of the arbuscular mycorrhizal fungus Diversispora epigaea (formerly Glomus versiforme) and its bacterial endosymbionts.</title>
        <authorList>
            <person name="Sun X."/>
            <person name="Fei Z."/>
            <person name="Harrison M."/>
        </authorList>
    </citation>
    <scope>NUCLEOTIDE SEQUENCE [LARGE SCALE GENOMIC DNA]</scope>
    <source>
        <strain evidence="3 4">IT104</strain>
    </source>
</reference>
<feature type="domain" description="TLDc" evidence="2">
    <location>
        <begin position="455"/>
        <end position="641"/>
    </location>
</feature>
<dbReference type="Proteomes" id="UP000266861">
    <property type="component" value="Unassembled WGS sequence"/>
</dbReference>
<dbReference type="InterPro" id="IPR000210">
    <property type="entry name" value="BTB/POZ_dom"/>
</dbReference>
<comment type="caution">
    <text evidence="3">The sequence shown here is derived from an EMBL/GenBank/DDBJ whole genome shotgun (WGS) entry which is preliminary data.</text>
</comment>
<dbReference type="InterPro" id="IPR006571">
    <property type="entry name" value="TLDc_dom"/>
</dbReference>
<evidence type="ECO:0008006" key="5">
    <source>
        <dbReference type="Google" id="ProtNLM"/>
    </source>
</evidence>
<proteinExistence type="predicted"/>
<organism evidence="3 4">
    <name type="scientific">Diversispora epigaea</name>
    <dbReference type="NCBI Taxonomy" id="1348612"/>
    <lineage>
        <taxon>Eukaryota</taxon>
        <taxon>Fungi</taxon>
        <taxon>Fungi incertae sedis</taxon>
        <taxon>Mucoromycota</taxon>
        <taxon>Glomeromycotina</taxon>
        <taxon>Glomeromycetes</taxon>
        <taxon>Diversisporales</taxon>
        <taxon>Diversisporaceae</taxon>
        <taxon>Diversispora</taxon>
    </lineage>
</organism>
<sequence length="647" mass="75656">MTTKFFDRLSNDLSQLLEDPTDYNVTIEIGEAPNNQIFKVHSYILQSRSPYFKYKFNETPFNDDHIKVLTMPNINISIKIFNFIIKYIYGGIISLEKLENSSIFDLIITSNELELDELVEYLQTHLVNNCASWLRLKFDQIYRASYQVKNLEIIRNFYSDIIEKHPNTIFESENFHSLPEDALISILKQDDLQLEEGKIWEYVIKWGKSKNSTLPTNLDKWTSDNFLILKETLKGCLPHIKYFKKLENSSIFDLIITSNELELDELVEYLQTHLVNNCASWLRLKFDQIYRASYQVKNLEIIRNFYSDIIEKHPNTIFESENFHSLPEDALISILKQDDLQLEEGKIWEYVIKWGKSKNSTLPTNLDKWTSDNFLILKETLKGCLPHIKYFSFSKEDVVEKIYPYHQILETKLFLDINSKIMIPNKQITSIVLPPRNILNIKLPIRNIPIDLPSNIITNEHALEISSWIDKKESSYIENYPYEFKLLVRGSRDGFDVKTIYNICDKVSKTIIILKVEGTGEILGGYNPLEWENNNDQYKNTQDSFIFSLKTANLKNSILSRVIRNFDYAIYNHPEKSSLGFGCALCLIGNLKTKKRCYCMASSAYPKPIRSDEFMSDVKLISEIPKEALFSVEEYEVFKILPRNDLN</sequence>
<dbReference type="PANTHER" id="PTHR45632">
    <property type="entry name" value="LD33804P"/>
    <property type="match status" value="1"/>
</dbReference>
<dbReference type="InterPro" id="IPR011705">
    <property type="entry name" value="BACK"/>
</dbReference>
<dbReference type="Pfam" id="PF00651">
    <property type="entry name" value="BTB"/>
    <property type="match status" value="1"/>
</dbReference>
<dbReference type="AlphaFoldDB" id="A0A397HR24"/>
<dbReference type="PROSITE" id="PS50097">
    <property type="entry name" value="BTB"/>
    <property type="match status" value="1"/>
</dbReference>
<protein>
    <recommendedName>
        <fullName evidence="5">BTB domain-containing protein</fullName>
    </recommendedName>
</protein>
<evidence type="ECO:0000313" key="3">
    <source>
        <dbReference type="EMBL" id="RHZ65615.1"/>
    </source>
</evidence>
<dbReference type="EMBL" id="PQFF01000286">
    <property type="protein sequence ID" value="RHZ65615.1"/>
    <property type="molecule type" value="Genomic_DNA"/>
</dbReference>
<gene>
    <name evidence="3" type="ORF">Glove_313g18</name>
</gene>
<dbReference type="Pfam" id="PF07534">
    <property type="entry name" value="TLD"/>
    <property type="match status" value="1"/>
</dbReference>
<dbReference type="InterPro" id="IPR011333">
    <property type="entry name" value="SKP1/BTB/POZ_sf"/>
</dbReference>
<evidence type="ECO:0000259" key="2">
    <source>
        <dbReference type="PROSITE" id="PS51886"/>
    </source>
</evidence>
<evidence type="ECO:0000313" key="4">
    <source>
        <dbReference type="Proteomes" id="UP000266861"/>
    </source>
</evidence>
<dbReference type="PROSITE" id="PS51886">
    <property type="entry name" value="TLDC"/>
    <property type="match status" value="1"/>
</dbReference>
<feature type="domain" description="BTB" evidence="1">
    <location>
        <begin position="23"/>
        <end position="97"/>
    </location>
</feature>
<evidence type="ECO:0000259" key="1">
    <source>
        <dbReference type="PROSITE" id="PS50097"/>
    </source>
</evidence>
<dbReference type="OrthoDB" id="1022638at2759"/>
<dbReference type="CDD" id="cd18186">
    <property type="entry name" value="BTB_POZ_ZBTB_KLHL-like"/>
    <property type="match status" value="1"/>
</dbReference>
<name>A0A397HR24_9GLOM</name>
<dbReference type="Pfam" id="PF07707">
    <property type="entry name" value="BACK"/>
    <property type="match status" value="2"/>
</dbReference>